<sequence length="184" mass="21647">MPPDRSETLVSDIMTFWKEAGPEKWFDKDAQFDATFHDRFRDAHFAAARRALEAWLEGPECSLALLLLLDQFPRNCFRGTAHMYATDPLARLYTQEGLQRGHDMTIDPELRIFFYLPLMHSEELEDQQLCCKLCEPLGERYMPFAIEHRDIIERFGRFPHRNDILLRESTEEERIFLEEGGFSG</sequence>
<name>A0A0D0L4C3_AGRTU</name>
<dbReference type="SUPFAM" id="SSF48452">
    <property type="entry name" value="TPR-like"/>
    <property type="match status" value="1"/>
</dbReference>
<evidence type="ECO:0000313" key="2">
    <source>
        <dbReference type="Proteomes" id="UP000035017"/>
    </source>
</evidence>
<dbReference type="AlphaFoldDB" id="A0A0D0L4C3"/>
<dbReference type="Pfam" id="PF06041">
    <property type="entry name" value="DUF924"/>
    <property type="match status" value="1"/>
</dbReference>
<dbReference type="Proteomes" id="UP000035017">
    <property type="component" value="Unassembled WGS sequence"/>
</dbReference>
<comment type="caution">
    <text evidence="1">The sequence shown here is derived from an EMBL/GenBank/DDBJ whole genome shotgun (WGS) entry which is preliminary data.</text>
</comment>
<dbReference type="Gene3D" id="1.25.40.10">
    <property type="entry name" value="Tetratricopeptide repeat domain"/>
    <property type="match status" value="1"/>
</dbReference>
<organism evidence="1 2">
    <name type="scientific">Agrobacterium tumefaciens</name>
    <dbReference type="NCBI Taxonomy" id="358"/>
    <lineage>
        <taxon>Bacteria</taxon>
        <taxon>Pseudomonadati</taxon>
        <taxon>Pseudomonadota</taxon>
        <taxon>Alphaproteobacteria</taxon>
        <taxon>Hyphomicrobiales</taxon>
        <taxon>Rhizobiaceae</taxon>
        <taxon>Rhizobium/Agrobacterium group</taxon>
        <taxon>Agrobacterium</taxon>
        <taxon>Agrobacterium tumefaciens complex</taxon>
    </lineage>
</organism>
<gene>
    <name evidence="1" type="ORF">RU07_03295</name>
</gene>
<evidence type="ECO:0008006" key="3">
    <source>
        <dbReference type="Google" id="ProtNLM"/>
    </source>
</evidence>
<proteinExistence type="predicted"/>
<accession>A0A0D0L4C3</accession>
<dbReference type="Gene3D" id="1.20.58.320">
    <property type="entry name" value="TPR-like"/>
    <property type="match status" value="1"/>
</dbReference>
<dbReference type="InterPro" id="IPR010323">
    <property type="entry name" value="DUF924"/>
</dbReference>
<dbReference type="EMBL" id="JXQV01000004">
    <property type="protein sequence ID" value="KIQ04565.1"/>
    <property type="molecule type" value="Genomic_DNA"/>
</dbReference>
<evidence type="ECO:0000313" key="1">
    <source>
        <dbReference type="EMBL" id="KIQ04565.1"/>
    </source>
</evidence>
<reference evidence="1 2" key="1">
    <citation type="submission" date="2014-12" db="EMBL/GenBank/DDBJ databases">
        <title>16Stimator: statistical estimation of ribosomal gene copy numbers from draft genome assemblies.</title>
        <authorList>
            <person name="Perisin M.A."/>
            <person name="Vetter M."/>
            <person name="Gilbert J.A."/>
            <person name="Bergelson J."/>
        </authorList>
    </citation>
    <scope>NUCLEOTIDE SEQUENCE [LARGE SCALE GENOMIC DNA]</scope>
    <source>
        <strain evidence="1 2">MEJ076</strain>
    </source>
</reference>
<dbReference type="InterPro" id="IPR011990">
    <property type="entry name" value="TPR-like_helical_dom_sf"/>
</dbReference>
<protein>
    <recommendedName>
        <fullName evidence="3">DUF924 family protein</fullName>
    </recommendedName>
</protein>